<reference evidence="2" key="2">
    <citation type="submission" date="2025-08" db="UniProtKB">
        <authorList>
            <consortium name="RefSeq"/>
        </authorList>
    </citation>
    <scope>IDENTIFICATION</scope>
</reference>
<gene>
    <name evidence="2" type="primary">LOC108663024</name>
</gene>
<dbReference type="Proteomes" id="UP000694886">
    <property type="component" value="Chromosome 8"/>
</dbReference>
<sequence>MEMARCLLFKKSLPKTLWAEDVNITKYLLNLAPTKALIKQNAGYILMHQKKYGSELLKNFKMENYKSVATPLVTENRFGLNDGNVEANETYYKNLIGSLLYLSTSRPDIMHATSLLSRFMQKPSEVHLMATKRILRYAK</sequence>
<dbReference type="PANTHER" id="PTHR11439">
    <property type="entry name" value="GAG-POL-RELATED RETROTRANSPOSON"/>
    <property type="match status" value="1"/>
</dbReference>
<accession>A0AB32WSN0</accession>
<dbReference type="Gramene" id="Tc08v2_t012980.1">
    <property type="protein sequence ID" value="Tc08v2_p012980.1"/>
    <property type="gene ID" value="Tc08v2_g012980"/>
</dbReference>
<dbReference type="PANTHER" id="PTHR11439:SF503">
    <property type="entry name" value="CYSTEINE-RICH RLK (RECEPTOR-LIKE PROTEIN KINASE) 8"/>
    <property type="match status" value="1"/>
</dbReference>
<evidence type="ECO:0000313" key="2">
    <source>
        <dbReference type="RefSeq" id="XP_017980998.1"/>
    </source>
</evidence>
<organism evidence="1 2">
    <name type="scientific">Theobroma cacao</name>
    <name type="common">Cacao</name>
    <name type="synonym">Cocoa</name>
    <dbReference type="NCBI Taxonomy" id="3641"/>
    <lineage>
        <taxon>Eukaryota</taxon>
        <taxon>Viridiplantae</taxon>
        <taxon>Streptophyta</taxon>
        <taxon>Embryophyta</taxon>
        <taxon>Tracheophyta</taxon>
        <taxon>Spermatophyta</taxon>
        <taxon>Magnoliopsida</taxon>
        <taxon>eudicotyledons</taxon>
        <taxon>Gunneridae</taxon>
        <taxon>Pentapetalae</taxon>
        <taxon>rosids</taxon>
        <taxon>malvids</taxon>
        <taxon>Malvales</taxon>
        <taxon>Malvaceae</taxon>
        <taxon>Byttnerioideae</taxon>
        <taxon>Theobroma</taxon>
    </lineage>
</organism>
<dbReference type="KEGG" id="tcc:108663024"/>
<dbReference type="GeneID" id="108663024"/>
<dbReference type="AlphaFoldDB" id="A0AB32WSN0"/>
<reference evidence="1" key="1">
    <citation type="journal article" date="1997" name="Nucleic Acids Res.">
        <title>tRNAscan-SE: a program for improved detection of transfer RNA genes in genomic sequence.</title>
        <authorList>
            <person name="Lowe T.M."/>
            <person name="Eddy S.R."/>
        </authorList>
    </citation>
    <scope>NUCLEOTIDE SEQUENCE [LARGE SCALE GENOMIC DNA]</scope>
    <source>
        <strain evidence="1">r\B97-61/B2</strain>
    </source>
</reference>
<evidence type="ECO:0000313" key="1">
    <source>
        <dbReference type="Proteomes" id="UP000694886"/>
    </source>
</evidence>
<name>A0AB32WSN0_THECC</name>
<dbReference type="RefSeq" id="XP_017980998.1">
    <property type="nucleotide sequence ID" value="XM_018125509.1"/>
</dbReference>
<proteinExistence type="predicted"/>
<protein>
    <submittedName>
        <fullName evidence="2">Uncharacterized mitochondrial protein AtMg00810-like</fullName>
    </submittedName>
</protein>